<dbReference type="OrthoDB" id="9803735at2"/>
<dbReference type="PROSITE" id="PS50931">
    <property type="entry name" value="HTH_LYSR"/>
    <property type="match status" value="1"/>
</dbReference>
<accession>A0A559K035</accession>
<evidence type="ECO:0000256" key="3">
    <source>
        <dbReference type="ARBA" id="ARBA00023125"/>
    </source>
</evidence>
<dbReference type="EMBL" id="VNJI01000057">
    <property type="protein sequence ID" value="TVY05515.1"/>
    <property type="molecule type" value="Genomic_DNA"/>
</dbReference>
<evidence type="ECO:0000256" key="4">
    <source>
        <dbReference type="ARBA" id="ARBA00023163"/>
    </source>
</evidence>
<reference evidence="6 7" key="1">
    <citation type="submission" date="2019-07" db="EMBL/GenBank/DDBJ databases">
        <authorList>
            <person name="Kim J."/>
        </authorList>
    </citation>
    <scope>NUCLEOTIDE SEQUENCE [LARGE SCALE GENOMIC DNA]</scope>
    <source>
        <strain evidence="6 7">JC52</strain>
    </source>
</reference>
<feature type="domain" description="HTH lysR-type" evidence="5">
    <location>
        <begin position="1"/>
        <end position="58"/>
    </location>
</feature>
<dbReference type="InterPro" id="IPR036390">
    <property type="entry name" value="WH_DNA-bd_sf"/>
</dbReference>
<keyword evidence="4" id="KW-0804">Transcription</keyword>
<dbReference type="PANTHER" id="PTHR30126:SF40">
    <property type="entry name" value="HTH-TYPE TRANSCRIPTIONAL REGULATOR GLTR"/>
    <property type="match status" value="1"/>
</dbReference>
<sequence>MNLHALKIFNTVAQTGSVTRASEALRISQPAVTVQIRNLEQELGLVLIAPKGRGILLTEAGEFVAAEAGRLFALEREIEARISDLKAGHTGHLRIAATYLPANFLLPGWIAAFKQSHRDVKVKLQTANARQVMHQLAHYEVELALIGGGIEPEPGIGRMLLLEDPMWFVVPRGYPLANQEVGLADILQEPFIMREEGSRTREMLLALCRTANLNPPEAAVQWNGMNEAVQAVKAGYGVIFASAAEVREDVERGDVARVHVRGIQAVNPIAVYYREQEALSKPAETLLQVIRHSL</sequence>
<evidence type="ECO:0000256" key="1">
    <source>
        <dbReference type="ARBA" id="ARBA00009437"/>
    </source>
</evidence>
<dbReference type="Gene3D" id="1.10.10.10">
    <property type="entry name" value="Winged helix-like DNA-binding domain superfamily/Winged helix DNA-binding domain"/>
    <property type="match status" value="1"/>
</dbReference>
<keyword evidence="2" id="KW-0805">Transcription regulation</keyword>
<dbReference type="InterPro" id="IPR000847">
    <property type="entry name" value="LysR_HTH_N"/>
</dbReference>
<comment type="similarity">
    <text evidence="1">Belongs to the LysR transcriptional regulatory family.</text>
</comment>
<dbReference type="PRINTS" id="PR00039">
    <property type="entry name" value="HTHLYSR"/>
</dbReference>
<evidence type="ECO:0000259" key="5">
    <source>
        <dbReference type="PROSITE" id="PS50931"/>
    </source>
</evidence>
<dbReference type="Gene3D" id="3.40.190.10">
    <property type="entry name" value="Periplasmic binding protein-like II"/>
    <property type="match status" value="2"/>
</dbReference>
<protein>
    <submittedName>
        <fullName evidence="6">LysR family transcriptional regulator</fullName>
    </submittedName>
</protein>
<dbReference type="Pfam" id="PF03466">
    <property type="entry name" value="LysR_substrate"/>
    <property type="match status" value="1"/>
</dbReference>
<organism evidence="6 7">
    <name type="scientific">Paenibacillus cremeus</name>
    <dbReference type="NCBI Taxonomy" id="2163881"/>
    <lineage>
        <taxon>Bacteria</taxon>
        <taxon>Bacillati</taxon>
        <taxon>Bacillota</taxon>
        <taxon>Bacilli</taxon>
        <taxon>Bacillales</taxon>
        <taxon>Paenibacillaceae</taxon>
        <taxon>Paenibacillus</taxon>
    </lineage>
</organism>
<dbReference type="SUPFAM" id="SSF46785">
    <property type="entry name" value="Winged helix' DNA-binding domain"/>
    <property type="match status" value="1"/>
</dbReference>
<dbReference type="GO" id="GO:0003700">
    <property type="term" value="F:DNA-binding transcription factor activity"/>
    <property type="evidence" value="ECO:0007669"/>
    <property type="project" value="InterPro"/>
</dbReference>
<dbReference type="PANTHER" id="PTHR30126">
    <property type="entry name" value="HTH-TYPE TRANSCRIPTIONAL REGULATOR"/>
    <property type="match status" value="1"/>
</dbReference>
<dbReference type="Pfam" id="PF00126">
    <property type="entry name" value="HTH_1"/>
    <property type="match status" value="1"/>
</dbReference>
<keyword evidence="7" id="KW-1185">Reference proteome</keyword>
<name>A0A559K035_9BACL</name>
<dbReference type="InterPro" id="IPR036388">
    <property type="entry name" value="WH-like_DNA-bd_sf"/>
</dbReference>
<dbReference type="SUPFAM" id="SSF53850">
    <property type="entry name" value="Periplasmic binding protein-like II"/>
    <property type="match status" value="1"/>
</dbReference>
<dbReference type="RefSeq" id="WP_144854009.1">
    <property type="nucleotide sequence ID" value="NZ_VNJI01000057.1"/>
</dbReference>
<comment type="caution">
    <text evidence="6">The sequence shown here is derived from an EMBL/GenBank/DDBJ whole genome shotgun (WGS) entry which is preliminary data.</text>
</comment>
<dbReference type="AlphaFoldDB" id="A0A559K035"/>
<evidence type="ECO:0000313" key="7">
    <source>
        <dbReference type="Proteomes" id="UP000317036"/>
    </source>
</evidence>
<proteinExistence type="inferred from homology"/>
<keyword evidence="3" id="KW-0238">DNA-binding</keyword>
<dbReference type="GO" id="GO:0000976">
    <property type="term" value="F:transcription cis-regulatory region binding"/>
    <property type="evidence" value="ECO:0007669"/>
    <property type="project" value="TreeGrafter"/>
</dbReference>
<evidence type="ECO:0000313" key="6">
    <source>
        <dbReference type="EMBL" id="TVY05515.1"/>
    </source>
</evidence>
<gene>
    <name evidence="6" type="ORF">FPZ49_29940</name>
</gene>
<evidence type="ECO:0000256" key="2">
    <source>
        <dbReference type="ARBA" id="ARBA00023015"/>
    </source>
</evidence>
<dbReference type="Proteomes" id="UP000317036">
    <property type="component" value="Unassembled WGS sequence"/>
</dbReference>
<dbReference type="InterPro" id="IPR005119">
    <property type="entry name" value="LysR_subst-bd"/>
</dbReference>